<comment type="similarity">
    <text evidence="2">Belongs to the unc-93 family.</text>
</comment>
<feature type="transmembrane region" description="Helical" evidence="6">
    <location>
        <begin position="421"/>
        <end position="438"/>
    </location>
</feature>
<feature type="transmembrane region" description="Helical" evidence="6">
    <location>
        <begin position="485"/>
        <end position="505"/>
    </location>
</feature>
<dbReference type="InterPro" id="IPR051951">
    <property type="entry name" value="UNC-93_regulatory"/>
</dbReference>
<feature type="transmembrane region" description="Helical" evidence="6">
    <location>
        <begin position="21"/>
        <end position="41"/>
    </location>
</feature>
<evidence type="ECO:0000313" key="7">
    <source>
        <dbReference type="EMBL" id="GFY76736.1"/>
    </source>
</evidence>
<protein>
    <submittedName>
        <fullName evidence="7">Putative potassium channel regulatory protein unc-93</fullName>
    </submittedName>
</protein>
<keyword evidence="7" id="KW-0813">Transport</keyword>
<dbReference type="GO" id="GO:0055120">
    <property type="term" value="C:striated muscle dense body"/>
    <property type="evidence" value="ECO:0007669"/>
    <property type="project" value="TreeGrafter"/>
</dbReference>
<dbReference type="PANTHER" id="PTHR19444">
    <property type="entry name" value="UNC-93 RELATED"/>
    <property type="match status" value="1"/>
</dbReference>
<keyword evidence="5 6" id="KW-0472">Membrane</keyword>
<dbReference type="PANTHER" id="PTHR19444:SF11">
    <property type="entry name" value="UNC93-LIKE PROTEIN"/>
    <property type="match status" value="1"/>
</dbReference>
<keyword evidence="7" id="KW-0407">Ion channel</keyword>
<feature type="transmembrane region" description="Helical" evidence="6">
    <location>
        <begin position="61"/>
        <end position="79"/>
    </location>
</feature>
<keyword evidence="8" id="KW-1185">Reference proteome</keyword>
<dbReference type="GO" id="GO:0043266">
    <property type="term" value="P:regulation of potassium ion transport"/>
    <property type="evidence" value="ECO:0007669"/>
    <property type="project" value="TreeGrafter"/>
</dbReference>
<feature type="transmembrane region" description="Helical" evidence="6">
    <location>
        <begin position="545"/>
        <end position="564"/>
    </location>
</feature>
<dbReference type="Proteomes" id="UP000886998">
    <property type="component" value="Unassembled WGS sequence"/>
</dbReference>
<dbReference type="AlphaFoldDB" id="A0A8X6YPD8"/>
<evidence type="ECO:0000256" key="5">
    <source>
        <dbReference type="ARBA" id="ARBA00023136"/>
    </source>
</evidence>
<feature type="transmembrane region" description="Helical" evidence="6">
    <location>
        <begin position="86"/>
        <end position="104"/>
    </location>
</feature>
<keyword evidence="4 6" id="KW-1133">Transmembrane helix</keyword>
<dbReference type="GO" id="GO:0006937">
    <property type="term" value="P:regulation of muscle contraction"/>
    <property type="evidence" value="ECO:0007669"/>
    <property type="project" value="TreeGrafter"/>
</dbReference>
<keyword evidence="3 6" id="KW-0812">Transmembrane</keyword>
<evidence type="ECO:0000256" key="2">
    <source>
        <dbReference type="ARBA" id="ARBA00009172"/>
    </source>
</evidence>
<dbReference type="Gene3D" id="1.20.1250.20">
    <property type="entry name" value="MFS general substrate transporter like domains"/>
    <property type="match status" value="2"/>
</dbReference>
<comment type="caution">
    <text evidence="7">The sequence shown here is derived from an EMBL/GenBank/DDBJ whole genome shotgun (WGS) entry which is preliminary data.</text>
</comment>
<name>A0A8X6YPD8_9ARAC</name>
<dbReference type="Pfam" id="PF05978">
    <property type="entry name" value="UNC-93"/>
    <property type="match status" value="1"/>
</dbReference>
<proteinExistence type="inferred from homology"/>
<evidence type="ECO:0000256" key="4">
    <source>
        <dbReference type="ARBA" id="ARBA00022989"/>
    </source>
</evidence>
<evidence type="ECO:0000256" key="3">
    <source>
        <dbReference type="ARBA" id="ARBA00022692"/>
    </source>
</evidence>
<evidence type="ECO:0000313" key="8">
    <source>
        <dbReference type="Proteomes" id="UP000886998"/>
    </source>
</evidence>
<dbReference type="SUPFAM" id="SSF103473">
    <property type="entry name" value="MFS general substrate transporter"/>
    <property type="match status" value="2"/>
</dbReference>
<reference evidence="7" key="1">
    <citation type="submission" date="2020-08" db="EMBL/GenBank/DDBJ databases">
        <title>Multicomponent nature underlies the extraordinary mechanical properties of spider dragline silk.</title>
        <authorList>
            <person name="Kono N."/>
            <person name="Nakamura H."/>
            <person name="Mori M."/>
            <person name="Yoshida Y."/>
            <person name="Ohtoshi R."/>
            <person name="Malay A.D."/>
            <person name="Moran D.A.P."/>
            <person name="Tomita M."/>
            <person name="Numata K."/>
            <person name="Arakawa K."/>
        </authorList>
    </citation>
    <scope>NUCLEOTIDE SEQUENCE</scope>
</reference>
<dbReference type="OrthoDB" id="78663at2759"/>
<dbReference type="InterPro" id="IPR036259">
    <property type="entry name" value="MFS_trans_sf"/>
</dbReference>
<feature type="transmembrane region" description="Helical" evidence="6">
    <location>
        <begin position="570"/>
        <end position="590"/>
    </location>
</feature>
<evidence type="ECO:0000256" key="1">
    <source>
        <dbReference type="ARBA" id="ARBA00004141"/>
    </source>
</evidence>
<keyword evidence="7" id="KW-0406">Ion transport</keyword>
<feature type="transmembrane region" description="Helical" evidence="6">
    <location>
        <begin position="511"/>
        <end position="533"/>
    </location>
</feature>
<evidence type="ECO:0000256" key="6">
    <source>
        <dbReference type="SAM" id="Phobius"/>
    </source>
</evidence>
<gene>
    <name evidence="7" type="primary">unc-93</name>
    <name evidence="7" type="ORF">TNIN_145081</name>
</gene>
<feature type="transmembrane region" description="Helical" evidence="6">
    <location>
        <begin position="370"/>
        <end position="391"/>
    </location>
</feature>
<organism evidence="7 8">
    <name type="scientific">Trichonephila inaurata madagascariensis</name>
    <dbReference type="NCBI Taxonomy" id="2747483"/>
    <lineage>
        <taxon>Eukaryota</taxon>
        <taxon>Metazoa</taxon>
        <taxon>Ecdysozoa</taxon>
        <taxon>Arthropoda</taxon>
        <taxon>Chelicerata</taxon>
        <taxon>Arachnida</taxon>
        <taxon>Araneae</taxon>
        <taxon>Araneomorphae</taxon>
        <taxon>Entelegynae</taxon>
        <taxon>Araneoidea</taxon>
        <taxon>Nephilidae</taxon>
        <taxon>Trichonephila</taxon>
        <taxon>Trichonephila inaurata</taxon>
    </lineage>
</organism>
<dbReference type="EMBL" id="BMAV01022121">
    <property type="protein sequence ID" value="GFY76736.1"/>
    <property type="molecule type" value="Genomic_DNA"/>
</dbReference>
<comment type="subcellular location">
    <subcellularLocation>
        <location evidence="1">Membrane</location>
        <topology evidence="1">Multi-pass membrane protein</topology>
    </subcellularLocation>
</comment>
<dbReference type="InterPro" id="IPR010291">
    <property type="entry name" value="Ion_channel_UNC-93"/>
</dbReference>
<sequence length="615" mass="69400">MKLKRPKFTTNISSKFSKLRIIKNLTVISSTFVLLFTSYNGLSMLQTTMNKKEGIGTASQAIIYISYGLSSLTLSRYVIKKFGTKITLFIAVILYLPYIAANFYPTWITMMPSAVLVGIGTTLIWGSQCTYFNESCVLYCELDEDARTERLEQGKKSDLCSSNSKAFVDCGNDDQRINELSVRELQHKIDNKEVVLQDFHSRNNRFVSNELAESEVASELRNNSLKMAQEIYNFNSEKIIKTQINAASNVIKDTKREGIILKRSETADVSTEEEISKCFDPISTDHVSDKQICNLNSSFASTNAFFFGWHGLAYYSAQVSSNLMSFCVLRRDSVEISQITYNFSCGSNYCNFEVGSFSNETEEITIGTRYLLTTICISFAIVAALLIFLLLDPMQNSKETVKFSWIHIIATIKYSKKKEQILLIPLTIFVSMCQGIYTADFTKAYIACAWSTSQIGLVTVFYGITSALSSMLSGLIIKYTGRIPVFLLGQIFSTINFVFLLLWSPDPQNPTTFYLAGGLWGTFIGIYLSQLRAFYGILFQGDEEAAFGSCNLYSAIGWSLPFIYNDYLCTSVKLYILFFISCIGILGYLLTERIYYLKTKEMSVKELRTVKANLE</sequence>
<dbReference type="GO" id="GO:0034220">
    <property type="term" value="P:monoatomic ion transmembrane transport"/>
    <property type="evidence" value="ECO:0007669"/>
    <property type="project" value="UniProtKB-KW"/>
</dbReference>
<accession>A0A8X6YPD8</accession>
<dbReference type="GO" id="GO:0005886">
    <property type="term" value="C:plasma membrane"/>
    <property type="evidence" value="ECO:0007669"/>
    <property type="project" value="TreeGrafter"/>
</dbReference>
<dbReference type="GO" id="GO:0015459">
    <property type="term" value="F:potassium channel regulator activity"/>
    <property type="evidence" value="ECO:0007669"/>
    <property type="project" value="TreeGrafter"/>
</dbReference>